<organism evidence="2">
    <name type="scientific">freshwater metagenome</name>
    <dbReference type="NCBI Taxonomy" id="449393"/>
    <lineage>
        <taxon>unclassified sequences</taxon>
        <taxon>metagenomes</taxon>
        <taxon>ecological metagenomes</taxon>
    </lineage>
</organism>
<dbReference type="InterPro" id="IPR002925">
    <property type="entry name" value="Dienelactn_hydro"/>
</dbReference>
<gene>
    <name evidence="2" type="ORF">UFOPK3417_01579</name>
</gene>
<dbReference type="GO" id="GO:0016787">
    <property type="term" value="F:hydrolase activity"/>
    <property type="evidence" value="ECO:0007669"/>
    <property type="project" value="InterPro"/>
</dbReference>
<evidence type="ECO:0000259" key="1">
    <source>
        <dbReference type="Pfam" id="PF01738"/>
    </source>
</evidence>
<reference evidence="2" key="1">
    <citation type="submission" date="2020-05" db="EMBL/GenBank/DDBJ databases">
        <authorList>
            <person name="Chiriac C."/>
            <person name="Salcher M."/>
            <person name="Ghai R."/>
            <person name="Kavagutti S V."/>
        </authorList>
    </citation>
    <scope>NUCLEOTIDE SEQUENCE</scope>
</reference>
<name>A0A6J7EPY1_9ZZZZ</name>
<dbReference type="AlphaFoldDB" id="A0A6J7EPY1"/>
<evidence type="ECO:0000313" key="2">
    <source>
        <dbReference type="EMBL" id="CAB4883255.1"/>
    </source>
</evidence>
<dbReference type="EMBL" id="CAFBLR010000182">
    <property type="protein sequence ID" value="CAB4883255.1"/>
    <property type="molecule type" value="Genomic_DNA"/>
</dbReference>
<sequence length="49" mass="5325">MVALEALGVSTLRFPEAAHGFVHDSTRDSYRAADAAIAWETAQAWVHTP</sequence>
<feature type="domain" description="Dienelactone hydrolase" evidence="1">
    <location>
        <begin position="13"/>
        <end position="47"/>
    </location>
</feature>
<protein>
    <submittedName>
        <fullName evidence="2">Unannotated protein</fullName>
    </submittedName>
</protein>
<proteinExistence type="predicted"/>
<accession>A0A6J7EPY1</accession>
<dbReference type="Pfam" id="PF01738">
    <property type="entry name" value="DLH"/>
    <property type="match status" value="1"/>
</dbReference>